<dbReference type="Pfam" id="PF00628">
    <property type="entry name" value="PHD"/>
    <property type="match status" value="1"/>
</dbReference>
<keyword evidence="3 6" id="KW-0863">Zinc-finger</keyword>
<comment type="subcellular location">
    <subcellularLocation>
        <location evidence="1">Nucleus</location>
    </subcellularLocation>
</comment>
<evidence type="ECO:0000256" key="5">
    <source>
        <dbReference type="ARBA" id="ARBA00023242"/>
    </source>
</evidence>
<accession>A0A811NGT7</accession>
<evidence type="ECO:0000256" key="3">
    <source>
        <dbReference type="ARBA" id="ARBA00022771"/>
    </source>
</evidence>
<comment type="caution">
    <text evidence="9">The sequence shown here is derived from an EMBL/GenBank/DDBJ whole genome shotgun (WGS) entry which is preliminary data.</text>
</comment>
<dbReference type="InterPro" id="IPR042163">
    <property type="entry name" value="PHF12"/>
</dbReference>
<dbReference type="Pfam" id="PF22970">
    <property type="entry name" value="DUF7028"/>
    <property type="match status" value="2"/>
</dbReference>
<dbReference type="InterPro" id="IPR001965">
    <property type="entry name" value="Znf_PHD"/>
</dbReference>
<evidence type="ECO:0000313" key="9">
    <source>
        <dbReference type="EMBL" id="CAD6222314.1"/>
    </source>
</evidence>
<name>A0A811NGT7_9POAL</name>
<dbReference type="PROSITE" id="PS50016">
    <property type="entry name" value="ZF_PHD_2"/>
    <property type="match status" value="1"/>
</dbReference>
<dbReference type="GO" id="GO:0005634">
    <property type="term" value="C:nucleus"/>
    <property type="evidence" value="ECO:0007669"/>
    <property type="project" value="UniProtKB-SubCell"/>
</dbReference>
<dbReference type="GO" id="GO:0003714">
    <property type="term" value="F:transcription corepressor activity"/>
    <property type="evidence" value="ECO:0007669"/>
    <property type="project" value="InterPro"/>
</dbReference>
<dbReference type="InterPro" id="IPR054292">
    <property type="entry name" value="DUF7028"/>
</dbReference>
<feature type="compositionally biased region" description="Basic and acidic residues" evidence="7">
    <location>
        <begin position="139"/>
        <end position="148"/>
    </location>
</feature>
<dbReference type="SUPFAM" id="SSF55729">
    <property type="entry name" value="Acyl-CoA N-acyltransferases (Nat)"/>
    <property type="match status" value="1"/>
</dbReference>
<dbReference type="Pfam" id="PF16135">
    <property type="entry name" value="TDBD"/>
    <property type="match status" value="1"/>
</dbReference>
<dbReference type="InterPro" id="IPR013083">
    <property type="entry name" value="Znf_RING/FYVE/PHD"/>
</dbReference>
<feature type="compositionally biased region" description="Low complexity" evidence="7">
    <location>
        <begin position="114"/>
        <end position="131"/>
    </location>
</feature>
<dbReference type="OrthoDB" id="1903104at2759"/>
<proteinExistence type="predicted"/>
<dbReference type="PANTHER" id="PTHR46309">
    <property type="entry name" value="PHD FINGER PROTEIN 12"/>
    <property type="match status" value="1"/>
</dbReference>
<keyword evidence="10" id="KW-1185">Reference proteome</keyword>
<reference evidence="9" key="1">
    <citation type="submission" date="2020-10" db="EMBL/GenBank/DDBJ databases">
        <authorList>
            <person name="Han B."/>
            <person name="Lu T."/>
            <person name="Zhao Q."/>
            <person name="Huang X."/>
            <person name="Zhao Y."/>
        </authorList>
    </citation>
    <scope>NUCLEOTIDE SEQUENCE</scope>
</reference>
<dbReference type="AlphaFoldDB" id="A0A811NGT7"/>
<dbReference type="PANTHER" id="PTHR46309:SF24">
    <property type="entry name" value="OS07G0693650 PROTEIN"/>
    <property type="match status" value="1"/>
</dbReference>
<dbReference type="InterPro" id="IPR016181">
    <property type="entry name" value="Acyl_CoA_acyltransferase"/>
</dbReference>
<evidence type="ECO:0000259" key="8">
    <source>
        <dbReference type="PROSITE" id="PS50016"/>
    </source>
</evidence>
<dbReference type="InterPro" id="IPR019787">
    <property type="entry name" value="Znf_PHD-finger"/>
</dbReference>
<keyword evidence="4" id="KW-0862">Zinc</keyword>
<evidence type="ECO:0000256" key="1">
    <source>
        <dbReference type="ARBA" id="ARBA00004123"/>
    </source>
</evidence>
<feature type="compositionally biased region" description="Acidic residues" evidence="7">
    <location>
        <begin position="149"/>
        <end position="175"/>
    </location>
</feature>
<dbReference type="EMBL" id="CAJGYO010000004">
    <property type="protein sequence ID" value="CAD6222314.1"/>
    <property type="molecule type" value="Genomic_DNA"/>
</dbReference>
<protein>
    <recommendedName>
        <fullName evidence="8">PHD-type domain-containing protein</fullName>
    </recommendedName>
</protein>
<feature type="domain" description="PHD-type" evidence="8">
    <location>
        <begin position="519"/>
        <end position="564"/>
    </location>
</feature>
<evidence type="ECO:0000256" key="4">
    <source>
        <dbReference type="ARBA" id="ARBA00022833"/>
    </source>
</evidence>
<dbReference type="GO" id="GO:0008270">
    <property type="term" value="F:zinc ion binding"/>
    <property type="evidence" value="ECO:0007669"/>
    <property type="project" value="UniProtKB-KW"/>
</dbReference>
<dbReference type="InterPro" id="IPR011011">
    <property type="entry name" value="Znf_FYVE_PHD"/>
</dbReference>
<dbReference type="Gene3D" id="3.30.40.10">
    <property type="entry name" value="Zinc/RING finger domain, C3HC4 (zinc finger)"/>
    <property type="match status" value="2"/>
</dbReference>
<dbReference type="InterPro" id="IPR032308">
    <property type="entry name" value="TDBD"/>
</dbReference>
<dbReference type="GO" id="GO:0006357">
    <property type="term" value="P:regulation of transcription by RNA polymerase II"/>
    <property type="evidence" value="ECO:0007669"/>
    <property type="project" value="TreeGrafter"/>
</dbReference>
<keyword evidence="5" id="KW-0539">Nucleus</keyword>
<evidence type="ECO:0000256" key="7">
    <source>
        <dbReference type="SAM" id="MobiDB-lite"/>
    </source>
</evidence>
<evidence type="ECO:0000256" key="2">
    <source>
        <dbReference type="ARBA" id="ARBA00022723"/>
    </source>
</evidence>
<evidence type="ECO:0000256" key="6">
    <source>
        <dbReference type="PROSITE-ProRule" id="PRU00146"/>
    </source>
</evidence>
<keyword evidence="2" id="KW-0479">Metal-binding</keyword>
<dbReference type="Proteomes" id="UP000604825">
    <property type="component" value="Unassembled WGS sequence"/>
</dbReference>
<sequence length="835" mass="92626">MTKAAAASKPWQPAVLDAEFSPQVAELLQTDHGRRDLSSRVRRRDEGLRAAVKKHLLALGWTILSRPNAAMLTRLRYKAPDDDKSYCSLPDLIIDRAAASHLIVDSDNAAAAAASASQFEQQQQQQQQQQQIIPPQTKDSSRGSSREQEEGDDEEVDDDTEEEDDDEPAEEEDGGNNDQKKDAVIAEYIALMATNDRARGRRANRLRDSAKRHLLSTGWTFWMKLKSNGREELRYRAPTGRSYISLHTACQAFKTSRQAALPTTASASASNSSSKIDRRRVHATPATILRAVRPSRVGDEDGGTSHCRPVVMIRKKRKLSELIGDGSDDAVNVTMKKCTTIKKKETCCQVVGAGGTQLIKKSITTTTLTRKKRRKKATASKSQARVLRPNSTASASACQRRSRTLLSVLIDKDIVVPRDKVTYRAARHGPAARDGFITCEGIRCMCCNNTFTVAEFAAHATARRGTVTDRREAWACVFLKDDRSLSQCLVELMKRDVAVVAARNGGVRVKEKCSDPEGDSVCSICNDGGELLLCDNCPSAFHHACVALQATPEGDWFCPSCRCGVCGGSDFDHDTTAGFTDKTIIYCEQCERECHVGCVRRRGSEEEEDSAAEWYRRLEEQGHWPWLCSPECSKVFQHLQGLAAAAIPTAVEGVSLNILRRRRRQQQQEEETTDAAEHGQLCSALDVLHECFVTLIEPRTQTDLTADIVFNRESELRRLNFRGYYVVGLEKAGELITVGTLRVFGTDVAELPLVGTRFAHRRQGMCHLLVTELQKVLRQVDVRRLVLPAVPELLPMWTGSLGFHPMTHSDMMEIAAEHAILSFQGTTMCQKSLLA</sequence>
<dbReference type="SMART" id="SM00249">
    <property type="entry name" value="PHD"/>
    <property type="match status" value="2"/>
</dbReference>
<feature type="region of interest" description="Disordered" evidence="7">
    <location>
        <begin position="370"/>
        <end position="396"/>
    </location>
</feature>
<gene>
    <name evidence="9" type="ORF">NCGR_LOCUS15039</name>
</gene>
<evidence type="ECO:0000313" key="10">
    <source>
        <dbReference type="Proteomes" id="UP000604825"/>
    </source>
</evidence>
<feature type="region of interest" description="Disordered" evidence="7">
    <location>
        <begin position="114"/>
        <end position="181"/>
    </location>
</feature>
<organism evidence="9 10">
    <name type="scientific">Miscanthus lutarioriparius</name>
    <dbReference type="NCBI Taxonomy" id="422564"/>
    <lineage>
        <taxon>Eukaryota</taxon>
        <taxon>Viridiplantae</taxon>
        <taxon>Streptophyta</taxon>
        <taxon>Embryophyta</taxon>
        <taxon>Tracheophyta</taxon>
        <taxon>Spermatophyta</taxon>
        <taxon>Magnoliopsida</taxon>
        <taxon>Liliopsida</taxon>
        <taxon>Poales</taxon>
        <taxon>Poaceae</taxon>
        <taxon>PACMAD clade</taxon>
        <taxon>Panicoideae</taxon>
        <taxon>Andropogonodae</taxon>
        <taxon>Andropogoneae</taxon>
        <taxon>Saccharinae</taxon>
        <taxon>Miscanthus</taxon>
    </lineage>
</organism>
<dbReference type="InterPro" id="IPR056511">
    <property type="entry name" value="IDM1_C"/>
</dbReference>
<dbReference type="Pfam" id="PF23209">
    <property type="entry name" value="IDM1_C"/>
    <property type="match status" value="1"/>
</dbReference>
<dbReference type="SUPFAM" id="SSF57903">
    <property type="entry name" value="FYVE/PHD zinc finger"/>
    <property type="match status" value="1"/>
</dbReference>